<dbReference type="AlphaFoldDB" id="A0A0D6JNX7"/>
<evidence type="ECO:0000313" key="3">
    <source>
        <dbReference type="EMBL" id="CQR49606.1"/>
    </source>
</evidence>
<keyword evidence="1" id="KW-0812">Transmembrane</keyword>
<reference evidence="4" key="1">
    <citation type="submission" date="2015-03" db="EMBL/GenBank/DDBJ databases">
        <authorList>
            <person name="Urmite Genomes"/>
        </authorList>
    </citation>
    <scope>NUCLEOTIDE SEQUENCE [LARGE SCALE GENOMIC DNA]</scope>
    <source>
        <strain evidence="4">Arc-Hr</strain>
    </source>
</reference>
<sequence length="139" mass="15026">MEFVYALSGLFAGLFLGAVAVVTALTYTPYGASLFDTAITALTGVTLQLGNLLFISALTAFAFEGLMMLGIRYPVVVPAAFAYVLTHVTVYYSCIRITDLQSEPLDPDVIIKHNPFRALVLGVPGTLLLIRVRSPARRN</sequence>
<gene>
    <name evidence="3" type="ORF">BN996_01072</name>
</gene>
<protein>
    <recommendedName>
        <fullName evidence="2">DUF8133 domain-containing protein</fullName>
    </recommendedName>
</protein>
<evidence type="ECO:0000259" key="2">
    <source>
        <dbReference type="Pfam" id="PF26454"/>
    </source>
</evidence>
<keyword evidence="1" id="KW-0472">Membrane</keyword>
<dbReference type="Proteomes" id="UP000198902">
    <property type="component" value="Unassembled WGS sequence"/>
</dbReference>
<dbReference type="InterPro" id="IPR058446">
    <property type="entry name" value="DUF8133"/>
</dbReference>
<dbReference type="RefSeq" id="WP_089777485.1">
    <property type="nucleotide sequence ID" value="NZ_CABLRR010000002.1"/>
</dbReference>
<feature type="transmembrane region" description="Helical" evidence="1">
    <location>
        <begin position="40"/>
        <end position="63"/>
    </location>
</feature>
<evidence type="ECO:0000313" key="4">
    <source>
        <dbReference type="Proteomes" id="UP000198902"/>
    </source>
</evidence>
<proteinExistence type="predicted"/>
<dbReference type="Pfam" id="PF26454">
    <property type="entry name" value="DUF8133"/>
    <property type="match status" value="1"/>
</dbReference>
<organism evidence="3 4">
    <name type="scientific">Haloferax massiliensis</name>
    <dbReference type="NCBI Taxonomy" id="1476858"/>
    <lineage>
        <taxon>Archaea</taxon>
        <taxon>Methanobacteriati</taxon>
        <taxon>Methanobacteriota</taxon>
        <taxon>Stenosarchaea group</taxon>
        <taxon>Halobacteria</taxon>
        <taxon>Halobacteriales</taxon>
        <taxon>Haloferacaceae</taxon>
        <taxon>Haloferax</taxon>
    </lineage>
</organism>
<feature type="transmembrane region" description="Helical" evidence="1">
    <location>
        <begin position="115"/>
        <end position="132"/>
    </location>
</feature>
<keyword evidence="1" id="KW-1133">Transmembrane helix</keyword>
<keyword evidence="4" id="KW-1185">Reference proteome</keyword>
<feature type="transmembrane region" description="Helical" evidence="1">
    <location>
        <begin position="75"/>
        <end position="95"/>
    </location>
</feature>
<dbReference type="EMBL" id="CSTE01000002">
    <property type="protein sequence ID" value="CQR49606.1"/>
    <property type="molecule type" value="Genomic_DNA"/>
</dbReference>
<dbReference type="OrthoDB" id="292513at2157"/>
<accession>A0A0D6JNX7</accession>
<evidence type="ECO:0000256" key="1">
    <source>
        <dbReference type="SAM" id="Phobius"/>
    </source>
</evidence>
<name>A0A0D6JNX7_9EURY</name>
<feature type="domain" description="DUF8133" evidence="2">
    <location>
        <begin position="1"/>
        <end position="138"/>
    </location>
</feature>